<evidence type="ECO:0000313" key="6">
    <source>
        <dbReference type="EMBL" id="MBC6465989.1"/>
    </source>
</evidence>
<evidence type="ECO:0000259" key="5">
    <source>
        <dbReference type="PROSITE" id="PS50931"/>
    </source>
</evidence>
<reference evidence="6 7" key="1">
    <citation type="submission" date="2020-06" db="EMBL/GenBank/DDBJ databases">
        <title>Actinomadura xiongansis sp. nov., isolated from soil of Baiyangdian.</title>
        <authorList>
            <person name="Zhang X."/>
        </authorList>
    </citation>
    <scope>NUCLEOTIDE SEQUENCE [LARGE SCALE GENOMIC DNA]</scope>
    <source>
        <strain evidence="6 7">HBUM206468</strain>
    </source>
</reference>
<evidence type="ECO:0000256" key="3">
    <source>
        <dbReference type="ARBA" id="ARBA00023125"/>
    </source>
</evidence>
<dbReference type="PROSITE" id="PS50931">
    <property type="entry name" value="HTH_LYSR"/>
    <property type="match status" value="1"/>
</dbReference>
<keyword evidence="7" id="KW-1185">Reference proteome</keyword>
<keyword evidence="3" id="KW-0238">DNA-binding</keyword>
<feature type="domain" description="HTH lysR-type" evidence="5">
    <location>
        <begin position="1"/>
        <end position="58"/>
    </location>
</feature>
<dbReference type="InterPro" id="IPR036390">
    <property type="entry name" value="WH_DNA-bd_sf"/>
</dbReference>
<dbReference type="InterPro" id="IPR000847">
    <property type="entry name" value="LysR_HTH_N"/>
</dbReference>
<proteinExistence type="inferred from homology"/>
<evidence type="ECO:0000256" key="4">
    <source>
        <dbReference type="ARBA" id="ARBA00023163"/>
    </source>
</evidence>
<dbReference type="SUPFAM" id="SSF53850">
    <property type="entry name" value="Periplasmic binding protein-like II"/>
    <property type="match status" value="1"/>
</dbReference>
<dbReference type="PANTHER" id="PTHR30419">
    <property type="entry name" value="HTH-TYPE TRANSCRIPTIONAL REGULATOR YBHD"/>
    <property type="match status" value="1"/>
</dbReference>
<keyword evidence="4" id="KW-0804">Transcription</keyword>
<organism evidence="6 7">
    <name type="scientific">Actinomadura alba</name>
    <dbReference type="NCBI Taxonomy" id="406431"/>
    <lineage>
        <taxon>Bacteria</taxon>
        <taxon>Bacillati</taxon>
        <taxon>Actinomycetota</taxon>
        <taxon>Actinomycetes</taxon>
        <taxon>Streptosporangiales</taxon>
        <taxon>Thermomonosporaceae</taxon>
        <taxon>Actinomadura</taxon>
    </lineage>
</organism>
<protein>
    <submittedName>
        <fullName evidence="6">LysR family transcriptional regulator</fullName>
    </submittedName>
</protein>
<name>A0ABR7LN14_9ACTN</name>
<accession>A0ABR7LN14</accession>
<evidence type="ECO:0000256" key="2">
    <source>
        <dbReference type="ARBA" id="ARBA00023015"/>
    </source>
</evidence>
<dbReference type="InterPro" id="IPR050950">
    <property type="entry name" value="HTH-type_LysR_regulators"/>
</dbReference>
<dbReference type="Gene3D" id="1.10.10.10">
    <property type="entry name" value="Winged helix-like DNA-binding domain superfamily/Winged helix DNA-binding domain"/>
    <property type="match status" value="1"/>
</dbReference>
<comment type="caution">
    <text evidence="6">The sequence shown here is derived from an EMBL/GenBank/DDBJ whole genome shotgun (WGS) entry which is preliminary data.</text>
</comment>
<dbReference type="Pfam" id="PF03466">
    <property type="entry name" value="LysR_substrate"/>
    <property type="match status" value="1"/>
</dbReference>
<dbReference type="Gene3D" id="3.40.190.290">
    <property type="match status" value="1"/>
</dbReference>
<comment type="similarity">
    <text evidence="1">Belongs to the LysR transcriptional regulatory family.</text>
</comment>
<keyword evidence="2" id="KW-0805">Transcription regulation</keyword>
<dbReference type="EMBL" id="JABVEC010000006">
    <property type="protein sequence ID" value="MBC6465989.1"/>
    <property type="molecule type" value="Genomic_DNA"/>
</dbReference>
<evidence type="ECO:0000313" key="7">
    <source>
        <dbReference type="Proteomes" id="UP000805614"/>
    </source>
</evidence>
<dbReference type="Proteomes" id="UP000805614">
    <property type="component" value="Unassembled WGS sequence"/>
</dbReference>
<dbReference type="InterPro" id="IPR005119">
    <property type="entry name" value="LysR_subst-bd"/>
</dbReference>
<dbReference type="Pfam" id="PF00126">
    <property type="entry name" value="HTH_1"/>
    <property type="match status" value="1"/>
</dbReference>
<dbReference type="SUPFAM" id="SSF46785">
    <property type="entry name" value="Winged helix' DNA-binding domain"/>
    <property type="match status" value="1"/>
</dbReference>
<dbReference type="PRINTS" id="PR00039">
    <property type="entry name" value="HTHLYSR"/>
</dbReference>
<sequence length="299" mass="32077">MDARQLEYFLAVVDNGGFNRAAAALHLAQPSLSQAIRNLERDLGGMLFHRIGRRVVLTEAGHALIEPARQVVRSLEVARASVDSVHAIRTGRVDIAAMPSQAVEPLSSMVSRFSERHPGVRLTVRAAPWPRTVMEMVRTGVTELGLLAAMDPPAAADLTVHPIEKHRFVLVARPDGPFPPGRPVTGDLLAGQRLIAGQKGTGMRQVIEDLRAQGVDLTIAVETEHREAILPLVLKGVGVAVLTEAWTPLAERAGALVLDLIPPSYLHVALVSRKARLTPAASEFLAIALAPAAIDSRSL</sequence>
<dbReference type="InterPro" id="IPR036388">
    <property type="entry name" value="WH-like_DNA-bd_sf"/>
</dbReference>
<gene>
    <name evidence="6" type="ORF">HKK74_10820</name>
</gene>
<evidence type="ECO:0000256" key="1">
    <source>
        <dbReference type="ARBA" id="ARBA00009437"/>
    </source>
</evidence>